<protein>
    <submittedName>
        <fullName evidence="2">STAS domain-containing protein</fullName>
    </submittedName>
</protein>
<sequence>MKTLFDDDDVTLSAGDGCLTLSGQPDFDHASELAEVGCKWLGQHAEGIEIDLCGVGGASTATLSVLLEWQRHLARHSGHVTHLRLSPALKRLASVSGLDVLLPGLEVTDQASDSAPRPEVDAV</sequence>
<evidence type="ECO:0000313" key="2">
    <source>
        <dbReference type="EMBL" id="MEL0618209.1"/>
    </source>
</evidence>
<dbReference type="RefSeq" id="WP_065392617.1">
    <property type="nucleotide sequence ID" value="NZ_CP017114.1"/>
</dbReference>
<accession>A0ABU9GJB3</accession>
<dbReference type="GeneID" id="43178903"/>
<keyword evidence="3" id="KW-1185">Reference proteome</keyword>
<proteinExistence type="predicted"/>
<dbReference type="Proteomes" id="UP001378242">
    <property type="component" value="Unassembled WGS sequence"/>
</dbReference>
<evidence type="ECO:0000313" key="3">
    <source>
        <dbReference type="Proteomes" id="UP001378242"/>
    </source>
</evidence>
<name>A0ABU9GJB3_COBMA</name>
<dbReference type="Gene3D" id="3.30.750.24">
    <property type="entry name" value="STAS domain"/>
    <property type="match status" value="1"/>
</dbReference>
<dbReference type="InterPro" id="IPR036513">
    <property type="entry name" value="STAS_dom_sf"/>
</dbReference>
<reference evidence="2 3" key="1">
    <citation type="submission" date="2024-02" db="EMBL/GenBank/DDBJ databases">
        <title>Bacteria isolated from the canopy kelp, Nereocystis luetkeana.</title>
        <authorList>
            <person name="Pfister C.A."/>
            <person name="Younker I.T."/>
            <person name="Light S.H."/>
        </authorList>
    </citation>
    <scope>NUCLEOTIDE SEQUENCE [LARGE SCALE GENOMIC DNA]</scope>
    <source>
        <strain evidence="2 3">TI.5.07</strain>
    </source>
</reference>
<feature type="domain" description="MlaB-like STAS" evidence="1">
    <location>
        <begin position="19"/>
        <end position="99"/>
    </location>
</feature>
<dbReference type="Pfam" id="PF13466">
    <property type="entry name" value="STAS_2"/>
    <property type="match status" value="1"/>
</dbReference>
<dbReference type="EMBL" id="JBAKAP010000020">
    <property type="protein sequence ID" value="MEL0618209.1"/>
    <property type="molecule type" value="Genomic_DNA"/>
</dbReference>
<dbReference type="CDD" id="cd07043">
    <property type="entry name" value="STAS_anti-anti-sigma_factors"/>
    <property type="match status" value="1"/>
</dbReference>
<dbReference type="InterPro" id="IPR058548">
    <property type="entry name" value="MlaB-like_STAS"/>
</dbReference>
<organism evidence="2 3">
    <name type="scientific">Cobetia marina</name>
    <name type="common">Deleya marina</name>
    <dbReference type="NCBI Taxonomy" id="28258"/>
    <lineage>
        <taxon>Bacteria</taxon>
        <taxon>Pseudomonadati</taxon>
        <taxon>Pseudomonadota</taxon>
        <taxon>Gammaproteobacteria</taxon>
        <taxon>Oceanospirillales</taxon>
        <taxon>Halomonadaceae</taxon>
        <taxon>Cobetia</taxon>
    </lineage>
</organism>
<comment type="caution">
    <text evidence="2">The sequence shown here is derived from an EMBL/GenBank/DDBJ whole genome shotgun (WGS) entry which is preliminary data.</text>
</comment>
<dbReference type="SUPFAM" id="SSF52091">
    <property type="entry name" value="SpoIIaa-like"/>
    <property type="match status" value="1"/>
</dbReference>
<evidence type="ECO:0000259" key="1">
    <source>
        <dbReference type="Pfam" id="PF13466"/>
    </source>
</evidence>
<gene>
    <name evidence="2" type="ORF">V6243_15395</name>
</gene>